<dbReference type="RefSeq" id="WP_202920949.1">
    <property type="nucleotide sequence ID" value="NZ_CP036273.1"/>
</dbReference>
<dbReference type="CDD" id="cd07043">
    <property type="entry name" value="STAS_anti-anti-sigma_factors"/>
    <property type="match status" value="1"/>
</dbReference>
<dbReference type="InterPro" id="IPR021327">
    <property type="entry name" value="DUF2934"/>
</dbReference>
<dbReference type="Pfam" id="PF01740">
    <property type="entry name" value="STAS"/>
    <property type="match status" value="1"/>
</dbReference>
<dbReference type="Gene3D" id="3.30.750.24">
    <property type="entry name" value="STAS domain"/>
    <property type="match status" value="1"/>
</dbReference>
<dbReference type="InterPro" id="IPR036513">
    <property type="entry name" value="STAS_dom_sf"/>
</dbReference>
<organism evidence="2 3">
    <name type="scientific">Urbifossiella limnaea</name>
    <dbReference type="NCBI Taxonomy" id="2528023"/>
    <lineage>
        <taxon>Bacteria</taxon>
        <taxon>Pseudomonadati</taxon>
        <taxon>Planctomycetota</taxon>
        <taxon>Planctomycetia</taxon>
        <taxon>Gemmatales</taxon>
        <taxon>Gemmataceae</taxon>
        <taxon>Urbifossiella</taxon>
    </lineage>
</organism>
<evidence type="ECO:0000313" key="2">
    <source>
        <dbReference type="EMBL" id="QDU20548.1"/>
    </source>
</evidence>
<dbReference type="Proteomes" id="UP000319576">
    <property type="component" value="Chromosome"/>
</dbReference>
<sequence>MTATPDRLLGFTSSGGTTAAVRGPRLTEVEAAALDRDLAALLAGPGLPVVTLDLAAVSFLGAVAMGRFAALSRATRAAGGRLTLVNVAPHLRQVFAVCRLGGMLTPGAVGTPARVTQALAHRKWEEAGQPGGDGAEFWYAAERELRVAV</sequence>
<dbReference type="KEGG" id="uli:ETAA1_25030"/>
<evidence type="ECO:0000313" key="3">
    <source>
        <dbReference type="Proteomes" id="UP000319576"/>
    </source>
</evidence>
<accession>A0A517XSS5</accession>
<dbReference type="EMBL" id="CP036273">
    <property type="protein sequence ID" value="QDU20548.1"/>
    <property type="molecule type" value="Genomic_DNA"/>
</dbReference>
<name>A0A517XSS5_9BACT</name>
<dbReference type="PROSITE" id="PS50801">
    <property type="entry name" value="STAS"/>
    <property type="match status" value="1"/>
</dbReference>
<dbReference type="SUPFAM" id="SSF52091">
    <property type="entry name" value="SpoIIaa-like"/>
    <property type="match status" value="1"/>
</dbReference>
<evidence type="ECO:0000259" key="1">
    <source>
        <dbReference type="PROSITE" id="PS50801"/>
    </source>
</evidence>
<dbReference type="Pfam" id="PF11154">
    <property type="entry name" value="DUF2934"/>
    <property type="match status" value="1"/>
</dbReference>
<gene>
    <name evidence="2" type="ORF">ETAA1_25030</name>
</gene>
<keyword evidence="3" id="KW-1185">Reference proteome</keyword>
<proteinExistence type="predicted"/>
<feature type="domain" description="STAS" evidence="1">
    <location>
        <begin position="31"/>
        <end position="122"/>
    </location>
</feature>
<dbReference type="AlphaFoldDB" id="A0A517XSS5"/>
<protein>
    <recommendedName>
        <fullName evidence="1">STAS domain-containing protein</fullName>
    </recommendedName>
</protein>
<dbReference type="InterPro" id="IPR002645">
    <property type="entry name" value="STAS_dom"/>
</dbReference>
<reference evidence="2 3" key="1">
    <citation type="submission" date="2019-02" db="EMBL/GenBank/DDBJ databases">
        <title>Deep-cultivation of Planctomycetes and their phenomic and genomic characterization uncovers novel biology.</title>
        <authorList>
            <person name="Wiegand S."/>
            <person name="Jogler M."/>
            <person name="Boedeker C."/>
            <person name="Pinto D."/>
            <person name="Vollmers J."/>
            <person name="Rivas-Marin E."/>
            <person name="Kohn T."/>
            <person name="Peeters S.H."/>
            <person name="Heuer A."/>
            <person name="Rast P."/>
            <person name="Oberbeckmann S."/>
            <person name="Bunk B."/>
            <person name="Jeske O."/>
            <person name="Meyerdierks A."/>
            <person name="Storesund J.E."/>
            <person name="Kallscheuer N."/>
            <person name="Luecker S."/>
            <person name="Lage O.M."/>
            <person name="Pohl T."/>
            <person name="Merkel B.J."/>
            <person name="Hornburger P."/>
            <person name="Mueller R.-W."/>
            <person name="Bruemmer F."/>
            <person name="Labrenz M."/>
            <person name="Spormann A.M."/>
            <person name="Op den Camp H."/>
            <person name="Overmann J."/>
            <person name="Amann R."/>
            <person name="Jetten M.S.M."/>
            <person name="Mascher T."/>
            <person name="Medema M.H."/>
            <person name="Devos D.P."/>
            <person name="Kaster A.-K."/>
            <person name="Ovreas L."/>
            <person name="Rohde M."/>
            <person name="Galperin M.Y."/>
            <person name="Jogler C."/>
        </authorList>
    </citation>
    <scope>NUCLEOTIDE SEQUENCE [LARGE SCALE GENOMIC DNA]</scope>
    <source>
        <strain evidence="2 3">ETA_A1</strain>
    </source>
</reference>